<dbReference type="AlphaFoldDB" id="A0A0Q2MIC8"/>
<feature type="domain" description="Carboxymuconolactone decarboxylase-like" evidence="2">
    <location>
        <begin position="19"/>
        <end position="94"/>
    </location>
</feature>
<feature type="signal peptide" evidence="1">
    <location>
        <begin position="1"/>
        <end position="29"/>
    </location>
</feature>
<dbReference type="Proteomes" id="UP000051221">
    <property type="component" value="Unassembled WGS sequence"/>
</dbReference>
<feature type="chain" id="PRO_5006194554" evidence="1">
    <location>
        <begin position="30"/>
        <end position="240"/>
    </location>
</feature>
<organism evidence="3 4">
    <name type="scientific">Vibrio furnissii</name>
    <dbReference type="NCBI Taxonomy" id="29494"/>
    <lineage>
        <taxon>Bacteria</taxon>
        <taxon>Pseudomonadati</taxon>
        <taxon>Pseudomonadota</taxon>
        <taxon>Gammaproteobacteria</taxon>
        <taxon>Vibrionales</taxon>
        <taxon>Vibrionaceae</taxon>
        <taxon>Vibrio</taxon>
    </lineage>
</organism>
<sequence>MLKLTGFRKFCSLLMLTLASWSATTNASAADALSPKDRALIPVAAFTASGDIEQLKVSLNEALNTGLTVNELKEVLVQLYAYAGFPRSLNGLAAFMTVLDERQSQGITDVQGKASSPLPTDVTSLAFGAANQTRLVGAEVKGPLFDFAPQVDDYLKAHLFGDIFERDGLSWKQRELATIAALANMSGVNSQLAAHYAISMNNGVSPAELTDFIAVLDVLCGAEIAANAQQVLEHVLKNTP</sequence>
<evidence type="ECO:0000313" key="3">
    <source>
        <dbReference type="EMBL" id="KQH87641.1"/>
    </source>
</evidence>
<dbReference type="GO" id="GO:0051920">
    <property type="term" value="F:peroxiredoxin activity"/>
    <property type="evidence" value="ECO:0007669"/>
    <property type="project" value="InterPro"/>
</dbReference>
<dbReference type="InterPro" id="IPR029032">
    <property type="entry name" value="AhpD-like"/>
</dbReference>
<proteinExistence type="predicted"/>
<comment type="caution">
    <text evidence="3">The sequence shown here is derived from an EMBL/GenBank/DDBJ whole genome shotgun (WGS) entry which is preliminary data.</text>
</comment>
<dbReference type="Pfam" id="PF02627">
    <property type="entry name" value="CMD"/>
    <property type="match status" value="2"/>
</dbReference>
<dbReference type="Gene3D" id="1.20.1290.10">
    <property type="entry name" value="AhpD-like"/>
    <property type="match status" value="1"/>
</dbReference>
<accession>A0A0Q2MIC8</accession>
<reference evidence="3 4" key="1">
    <citation type="submission" date="2015-08" db="EMBL/GenBank/DDBJ databases">
        <title>Antibacterial properties of a collection of Vibrionaceae strains.</title>
        <authorList>
            <person name="Giubergia S."/>
        </authorList>
    </citation>
    <scope>NUCLEOTIDE SEQUENCE [LARGE SCALE GENOMIC DNA]</scope>
    <source>
        <strain evidence="3 4">S0821</strain>
    </source>
</reference>
<dbReference type="PANTHER" id="PTHR33570">
    <property type="entry name" value="4-CARBOXYMUCONOLACTONE DECARBOXYLASE FAMILY PROTEIN"/>
    <property type="match status" value="1"/>
</dbReference>
<dbReference type="EMBL" id="LKHS01000002">
    <property type="protein sequence ID" value="KQH87641.1"/>
    <property type="molecule type" value="Genomic_DNA"/>
</dbReference>
<dbReference type="InterPro" id="IPR052512">
    <property type="entry name" value="4CMD/NDH-1_regulator"/>
</dbReference>
<dbReference type="SUPFAM" id="SSF69118">
    <property type="entry name" value="AhpD-like"/>
    <property type="match status" value="1"/>
</dbReference>
<dbReference type="RefSeq" id="WP_055465305.1">
    <property type="nucleotide sequence ID" value="NZ_LKHS01000002.1"/>
</dbReference>
<keyword evidence="4" id="KW-1185">Reference proteome</keyword>
<protein>
    <submittedName>
        <fullName evidence="3">4-carboxymuconolactone decarboxylase</fullName>
    </submittedName>
</protein>
<dbReference type="InterPro" id="IPR003779">
    <property type="entry name" value="CMD-like"/>
</dbReference>
<feature type="domain" description="Carboxymuconolactone decarboxylase-like" evidence="2">
    <location>
        <begin position="149"/>
        <end position="233"/>
    </location>
</feature>
<evidence type="ECO:0000259" key="2">
    <source>
        <dbReference type="Pfam" id="PF02627"/>
    </source>
</evidence>
<keyword evidence="1" id="KW-0732">Signal</keyword>
<dbReference type="InParanoid" id="A0A0Q2MIC8"/>
<gene>
    <name evidence="3" type="ORF">AMR76_03415</name>
</gene>
<evidence type="ECO:0000313" key="4">
    <source>
        <dbReference type="Proteomes" id="UP000051221"/>
    </source>
</evidence>
<dbReference type="PANTHER" id="PTHR33570:SF2">
    <property type="entry name" value="CARBOXYMUCONOLACTONE DECARBOXYLASE-LIKE DOMAIN-CONTAINING PROTEIN"/>
    <property type="match status" value="1"/>
</dbReference>
<evidence type="ECO:0000256" key="1">
    <source>
        <dbReference type="SAM" id="SignalP"/>
    </source>
</evidence>
<name>A0A0Q2MIC8_VIBFU</name>